<name>A0AAW1D6L2_9HEMI</name>
<sequence length="452" mass="54639">MYDSPANSVIEELLSKCKTKKLKDVIIDIDDYEKYEKYLRLTDDNINDIDEQKPTYSFTDYIAANQDPLYELAVADDSECDEEFKKRIVKNSEEIWYNRNKLKLMKKCEKLNRLKAEIRKKKNEEKYNSIFYKPKWWMNDAEYIVKKCKKKKRLSEEKPQDKDKEGGDVKMDTYLQKEMINVYDFLKKRREINEKKRIEKALKCINFWEHVRKERKDLVKMMLGVQLKKYFLKIRRQNKLKKKTRREPLSVILINLTYLKLKRKQCARLMKKHFHSIIGATDEEVKQLKTKLNEVKQLFRKRNDWCEEHLISLMKLSKKVYNADKNKNSMKEEVINNYVDGIYTMMAVHKKTAKDIRASVIHDQILYNEMYTIMKDTEIFIAEQISIFNYLKRLLLHPEWTYLYYVRMRVISLLDKAIKNIVCSRYKLPNISTERLNEDERDQHICEEQSVA</sequence>
<comment type="caution">
    <text evidence="1">The sequence shown here is derived from an EMBL/GenBank/DDBJ whole genome shotgun (WGS) entry which is preliminary data.</text>
</comment>
<evidence type="ECO:0000313" key="1">
    <source>
        <dbReference type="EMBL" id="KAK9506182.1"/>
    </source>
</evidence>
<dbReference type="AlphaFoldDB" id="A0AAW1D6L2"/>
<dbReference type="Proteomes" id="UP001461498">
    <property type="component" value="Unassembled WGS sequence"/>
</dbReference>
<keyword evidence="2" id="KW-1185">Reference proteome</keyword>
<organism evidence="1 2">
    <name type="scientific">Rhynocoris fuscipes</name>
    <dbReference type="NCBI Taxonomy" id="488301"/>
    <lineage>
        <taxon>Eukaryota</taxon>
        <taxon>Metazoa</taxon>
        <taxon>Ecdysozoa</taxon>
        <taxon>Arthropoda</taxon>
        <taxon>Hexapoda</taxon>
        <taxon>Insecta</taxon>
        <taxon>Pterygota</taxon>
        <taxon>Neoptera</taxon>
        <taxon>Paraneoptera</taxon>
        <taxon>Hemiptera</taxon>
        <taxon>Heteroptera</taxon>
        <taxon>Panheteroptera</taxon>
        <taxon>Cimicomorpha</taxon>
        <taxon>Reduviidae</taxon>
        <taxon>Harpactorinae</taxon>
        <taxon>Harpactorini</taxon>
        <taxon>Rhynocoris</taxon>
    </lineage>
</organism>
<gene>
    <name evidence="1" type="ORF">O3M35_008163</name>
</gene>
<accession>A0AAW1D6L2</accession>
<protein>
    <submittedName>
        <fullName evidence="1">Uncharacterized protein</fullName>
    </submittedName>
</protein>
<proteinExistence type="predicted"/>
<dbReference type="EMBL" id="JAPXFL010000005">
    <property type="protein sequence ID" value="KAK9506182.1"/>
    <property type="molecule type" value="Genomic_DNA"/>
</dbReference>
<reference evidence="1 2" key="1">
    <citation type="submission" date="2022-12" db="EMBL/GenBank/DDBJ databases">
        <title>Chromosome-level genome assembly of true bugs.</title>
        <authorList>
            <person name="Ma L."/>
            <person name="Li H."/>
        </authorList>
    </citation>
    <scope>NUCLEOTIDE SEQUENCE [LARGE SCALE GENOMIC DNA]</scope>
    <source>
        <strain evidence="1">Lab_2022b</strain>
    </source>
</reference>
<evidence type="ECO:0000313" key="2">
    <source>
        <dbReference type="Proteomes" id="UP001461498"/>
    </source>
</evidence>